<dbReference type="Proteomes" id="UP001454036">
    <property type="component" value="Unassembled WGS sequence"/>
</dbReference>
<feature type="compositionally biased region" description="Polar residues" evidence="1">
    <location>
        <begin position="34"/>
        <end position="46"/>
    </location>
</feature>
<organism evidence="2 3">
    <name type="scientific">Lithospermum erythrorhizon</name>
    <name type="common">Purple gromwell</name>
    <name type="synonym">Lithospermum officinale var. erythrorhizon</name>
    <dbReference type="NCBI Taxonomy" id="34254"/>
    <lineage>
        <taxon>Eukaryota</taxon>
        <taxon>Viridiplantae</taxon>
        <taxon>Streptophyta</taxon>
        <taxon>Embryophyta</taxon>
        <taxon>Tracheophyta</taxon>
        <taxon>Spermatophyta</taxon>
        <taxon>Magnoliopsida</taxon>
        <taxon>eudicotyledons</taxon>
        <taxon>Gunneridae</taxon>
        <taxon>Pentapetalae</taxon>
        <taxon>asterids</taxon>
        <taxon>lamiids</taxon>
        <taxon>Boraginales</taxon>
        <taxon>Boraginaceae</taxon>
        <taxon>Boraginoideae</taxon>
        <taxon>Lithospermeae</taxon>
        <taxon>Lithospermum</taxon>
    </lineage>
</organism>
<evidence type="ECO:0000313" key="2">
    <source>
        <dbReference type="EMBL" id="GAA0143945.1"/>
    </source>
</evidence>
<proteinExistence type="predicted"/>
<evidence type="ECO:0000256" key="1">
    <source>
        <dbReference type="SAM" id="MobiDB-lite"/>
    </source>
</evidence>
<reference evidence="2 3" key="1">
    <citation type="submission" date="2024-01" db="EMBL/GenBank/DDBJ databases">
        <title>The complete chloroplast genome sequence of Lithospermum erythrorhizon: insights into the phylogenetic relationship among Boraginaceae species and the maternal lineages of purple gromwells.</title>
        <authorList>
            <person name="Okada T."/>
            <person name="Watanabe K."/>
        </authorList>
    </citation>
    <scope>NUCLEOTIDE SEQUENCE [LARGE SCALE GENOMIC DNA]</scope>
</reference>
<dbReference type="EMBL" id="BAABME010015988">
    <property type="protein sequence ID" value="GAA0143945.1"/>
    <property type="molecule type" value="Genomic_DNA"/>
</dbReference>
<feature type="region of interest" description="Disordered" evidence="1">
    <location>
        <begin position="25"/>
        <end position="100"/>
    </location>
</feature>
<comment type="caution">
    <text evidence="2">The sequence shown here is derived from an EMBL/GenBank/DDBJ whole genome shotgun (WGS) entry which is preliminary data.</text>
</comment>
<accession>A0AAV3P161</accession>
<dbReference type="AlphaFoldDB" id="A0AAV3P161"/>
<feature type="compositionally biased region" description="Polar residues" evidence="1">
    <location>
        <begin position="57"/>
        <end position="66"/>
    </location>
</feature>
<sequence length="131" mass="14524">MSLFTRHHSLLFTTVFTPPICIPPTTSSDHPSHCSRSQRTSNSSDLHTSDDLLTAPTVFSSSSNGHEQIRKQTHKGIPANSNNKFARPYSQRNSGTDLNSSSTKMKLLFNSYSCGGGFRSARLWWGVFSDE</sequence>
<keyword evidence="3" id="KW-1185">Reference proteome</keyword>
<name>A0AAV3P161_LITER</name>
<feature type="compositionally biased region" description="Polar residues" evidence="1">
    <location>
        <begin position="79"/>
        <end position="100"/>
    </location>
</feature>
<evidence type="ECO:0000313" key="3">
    <source>
        <dbReference type="Proteomes" id="UP001454036"/>
    </source>
</evidence>
<protein>
    <submittedName>
        <fullName evidence="2">Uncharacterized protein</fullName>
    </submittedName>
</protein>
<gene>
    <name evidence="2" type="ORF">LIER_35838</name>
</gene>